<evidence type="ECO:0000256" key="6">
    <source>
        <dbReference type="ARBA" id="ARBA00023136"/>
    </source>
</evidence>
<keyword evidence="6 7" id="KW-0472">Membrane</keyword>
<evidence type="ECO:0000256" key="4">
    <source>
        <dbReference type="ARBA" id="ARBA00022801"/>
    </source>
</evidence>
<gene>
    <name evidence="9" type="ORF">QJ521_04300</name>
</gene>
<feature type="transmembrane region" description="Helical" evidence="7">
    <location>
        <begin position="59"/>
        <end position="86"/>
    </location>
</feature>
<dbReference type="EC" id="3.4.21.-" evidence="9"/>
<dbReference type="RefSeq" id="WP_282839201.1">
    <property type="nucleotide sequence ID" value="NZ_JASCXW010000010.1"/>
</dbReference>
<dbReference type="EMBL" id="JASCXW010000010">
    <property type="protein sequence ID" value="MDI6452776.1"/>
    <property type="molecule type" value="Genomic_DNA"/>
</dbReference>
<evidence type="ECO:0000256" key="7">
    <source>
        <dbReference type="SAM" id="Phobius"/>
    </source>
</evidence>
<feature type="domain" description="Peptidase S54 rhomboid" evidence="8">
    <location>
        <begin position="57"/>
        <end position="191"/>
    </location>
</feature>
<feature type="transmembrane region" description="Helical" evidence="7">
    <location>
        <begin position="123"/>
        <end position="142"/>
    </location>
</feature>
<dbReference type="Pfam" id="PF01694">
    <property type="entry name" value="Rhomboid"/>
    <property type="match status" value="1"/>
</dbReference>
<sequence length="217" mass="24557">MNLIKKLQIYYRLHPVTSLILLINLMMVIVLLLTNGFTVQNLIHYGALVPSLVIQEGEYYRILTAMILHGSILHFLMNSFVLYYLGGHMERLIGPIKYFIVYLLSGIVSSLFVVFFGPNAATIGASGAIFGVMGGLLTLTFIRKQWLNPQAIRSIRQLMLINLVITFVIPGISRAGHIGGLVVGLILFFFITPEYPYYYVQQVKMMNENKNSDENFM</sequence>
<dbReference type="GO" id="GO:0004252">
    <property type="term" value="F:serine-type endopeptidase activity"/>
    <property type="evidence" value="ECO:0007669"/>
    <property type="project" value="InterPro"/>
</dbReference>
<dbReference type="InterPro" id="IPR022764">
    <property type="entry name" value="Peptidase_S54_rhomboid_dom"/>
</dbReference>
<protein>
    <submittedName>
        <fullName evidence="9">Rhomboid family intramembrane serine protease</fullName>
        <ecNumber evidence="9">3.4.21.-</ecNumber>
    </submittedName>
</protein>
<name>A0AAW6UB87_9MOLU</name>
<keyword evidence="4 9" id="KW-0378">Hydrolase</keyword>
<dbReference type="GO" id="GO:0006508">
    <property type="term" value="P:proteolysis"/>
    <property type="evidence" value="ECO:0007669"/>
    <property type="project" value="UniProtKB-KW"/>
</dbReference>
<keyword evidence="9" id="KW-0645">Protease</keyword>
<dbReference type="Gene3D" id="1.20.1540.10">
    <property type="entry name" value="Rhomboid-like"/>
    <property type="match status" value="1"/>
</dbReference>
<dbReference type="AlphaFoldDB" id="A0AAW6UB87"/>
<comment type="similarity">
    <text evidence="2">Belongs to the peptidase S54 family.</text>
</comment>
<comment type="subcellular location">
    <subcellularLocation>
        <location evidence="1">Membrane</location>
        <topology evidence="1">Multi-pass membrane protein</topology>
    </subcellularLocation>
</comment>
<evidence type="ECO:0000256" key="1">
    <source>
        <dbReference type="ARBA" id="ARBA00004141"/>
    </source>
</evidence>
<dbReference type="SUPFAM" id="SSF144091">
    <property type="entry name" value="Rhomboid-like"/>
    <property type="match status" value="1"/>
</dbReference>
<evidence type="ECO:0000313" key="9">
    <source>
        <dbReference type="EMBL" id="MDI6452776.1"/>
    </source>
</evidence>
<organism evidence="9 10">
    <name type="scientific">Peloplasma aerotolerans</name>
    <dbReference type="NCBI Taxonomy" id="3044389"/>
    <lineage>
        <taxon>Bacteria</taxon>
        <taxon>Bacillati</taxon>
        <taxon>Mycoplasmatota</taxon>
        <taxon>Mollicutes</taxon>
        <taxon>Acholeplasmatales</taxon>
        <taxon>Acholeplasmataceae</taxon>
        <taxon>Peloplasma</taxon>
    </lineage>
</organism>
<keyword evidence="10" id="KW-1185">Reference proteome</keyword>
<reference evidence="9" key="1">
    <citation type="submission" date="2023-05" db="EMBL/GenBank/DDBJ databases">
        <title>Mariniplasma microaerophilum sp. nov., a novel anaerobic mollicute isolated from terrestrial mud volcano, Taman Peninsula, Russia.</title>
        <authorList>
            <person name="Khomyakova M.A."/>
            <person name="Merkel A.Y."/>
            <person name="Slobodkin A.I."/>
        </authorList>
    </citation>
    <scope>NUCLEOTIDE SEQUENCE</scope>
    <source>
        <strain evidence="9">M4Ah</strain>
    </source>
</reference>
<dbReference type="InterPro" id="IPR050925">
    <property type="entry name" value="Rhomboid_protease_S54"/>
</dbReference>
<feature type="transmembrane region" description="Helical" evidence="7">
    <location>
        <begin position="20"/>
        <end position="39"/>
    </location>
</feature>
<keyword evidence="5 7" id="KW-1133">Transmembrane helix</keyword>
<evidence type="ECO:0000313" key="10">
    <source>
        <dbReference type="Proteomes" id="UP001431532"/>
    </source>
</evidence>
<keyword evidence="3 7" id="KW-0812">Transmembrane</keyword>
<dbReference type="PANTHER" id="PTHR43731:SF14">
    <property type="entry name" value="PRESENILIN-ASSOCIATED RHOMBOID-LIKE PROTEIN, MITOCHONDRIAL"/>
    <property type="match status" value="1"/>
</dbReference>
<evidence type="ECO:0000256" key="5">
    <source>
        <dbReference type="ARBA" id="ARBA00022989"/>
    </source>
</evidence>
<feature type="transmembrane region" description="Helical" evidence="7">
    <location>
        <begin position="178"/>
        <end position="200"/>
    </location>
</feature>
<evidence type="ECO:0000256" key="3">
    <source>
        <dbReference type="ARBA" id="ARBA00022692"/>
    </source>
</evidence>
<dbReference type="GO" id="GO:0016020">
    <property type="term" value="C:membrane"/>
    <property type="evidence" value="ECO:0007669"/>
    <property type="project" value="UniProtKB-SubCell"/>
</dbReference>
<feature type="transmembrane region" description="Helical" evidence="7">
    <location>
        <begin position="154"/>
        <end position="172"/>
    </location>
</feature>
<dbReference type="InterPro" id="IPR035952">
    <property type="entry name" value="Rhomboid-like_sf"/>
</dbReference>
<dbReference type="Proteomes" id="UP001431532">
    <property type="component" value="Unassembled WGS sequence"/>
</dbReference>
<dbReference type="PANTHER" id="PTHR43731">
    <property type="entry name" value="RHOMBOID PROTEASE"/>
    <property type="match status" value="1"/>
</dbReference>
<evidence type="ECO:0000256" key="2">
    <source>
        <dbReference type="ARBA" id="ARBA00009045"/>
    </source>
</evidence>
<comment type="caution">
    <text evidence="9">The sequence shown here is derived from an EMBL/GenBank/DDBJ whole genome shotgun (WGS) entry which is preliminary data.</text>
</comment>
<accession>A0AAW6UB87</accession>
<feature type="transmembrane region" description="Helical" evidence="7">
    <location>
        <begin position="98"/>
        <end position="117"/>
    </location>
</feature>
<evidence type="ECO:0000259" key="8">
    <source>
        <dbReference type="Pfam" id="PF01694"/>
    </source>
</evidence>
<proteinExistence type="inferred from homology"/>